<dbReference type="RefSeq" id="WP_216324244.1">
    <property type="nucleotide sequence ID" value="NZ_JAHKRT010000005.1"/>
</dbReference>
<keyword evidence="2" id="KW-1185">Reference proteome</keyword>
<accession>A0ABS6BIZ0</accession>
<gene>
    <name evidence="1" type="ORF">KOF26_10360</name>
</gene>
<organism evidence="1 2">
    <name type="scientific">Sphingomonas quercus</name>
    <dbReference type="NCBI Taxonomy" id="2842451"/>
    <lineage>
        <taxon>Bacteria</taxon>
        <taxon>Pseudomonadati</taxon>
        <taxon>Pseudomonadota</taxon>
        <taxon>Alphaproteobacteria</taxon>
        <taxon>Sphingomonadales</taxon>
        <taxon>Sphingomonadaceae</taxon>
        <taxon>Sphingomonas</taxon>
    </lineage>
</organism>
<comment type="caution">
    <text evidence="1">The sequence shown here is derived from an EMBL/GenBank/DDBJ whole genome shotgun (WGS) entry which is preliminary data.</text>
</comment>
<dbReference type="EMBL" id="JAHKRT010000005">
    <property type="protein sequence ID" value="MBU3078271.1"/>
    <property type="molecule type" value="Genomic_DNA"/>
</dbReference>
<name>A0ABS6BIZ0_9SPHN</name>
<evidence type="ECO:0000313" key="2">
    <source>
        <dbReference type="Proteomes" id="UP000776276"/>
    </source>
</evidence>
<sequence length="99" mass="9942">MKHDALSLEEALAAAGGDDADLRAELRAAFLESLGRHGLALASAATVTEWRNAAWRLKGCAASFGATDLMAAADSAACSRVGDADALAAVGRATEALAA</sequence>
<dbReference type="Proteomes" id="UP000776276">
    <property type="component" value="Unassembled WGS sequence"/>
</dbReference>
<evidence type="ECO:0000313" key="1">
    <source>
        <dbReference type="EMBL" id="MBU3078271.1"/>
    </source>
</evidence>
<reference evidence="1 2" key="1">
    <citation type="submission" date="2021-06" db="EMBL/GenBank/DDBJ databases">
        <title>Sphingomonas sp. XMGL2, whole genome shotgun sequencing project.</title>
        <authorList>
            <person name="Zhao G."/>
            <person name="Shen L."/>
        </authorList>
    </citation>
    <scope>NUCLEOTIDE SEQUENCE [LARGE SCALE GENOMIC DNA]</scope>
    <source>
        <strain evidence="1 2">XMGL2</strain>
    </source>
</reference>
<protein>
    <submittedName>
        <fullName evidence="1">Hpt domain-containing protein</fullName>
    </submittedName>
</protein>
<proteinExistence type="predicted"/>